<evidence type="ECO:0000313" key="2">
    <source>
        <dbReference type="EMBL" id="KAK8847156.1"/>
    </source>
</evidence>
<dbReference type="SMART" id="SM00671">
    <property type="entry name" value="SEL1"/>
    <property type="match status" value="3"/>
</dbReference>
<dbReference type="EMBL" id="JAPFFF010000028">
    <property type="protein sequence ID" value="KAK8847156.1"/>
    <property type="molecule type" value="Genomic_DNA"/>
</dbReference>
<sequence length="732" mass="85150">MQRIIPHHFNGIFDSTRIQKLQFPPKLKFLGEYFSFSVYGLEEIEISPKNENFIYYENKFLLGKSTISSDSFDKLCYISEDIEEVIVPPQVKVIGSWIFYQRKKLKSVIFTEDSKLEKLYSFCISNPAIERLAIPSNIEYIDNTCFSDLISVKEFELLPNNNSNLFFVDNKLLVEKKEMRILFSYRDVVDVTIPSYIKKISAGAFSQCKKLKSLTFEPNSSLEIIKSQAFFTCDSLESIVLPESVVEIDSQAFDYCNKLKSIEFLSKTIKLWNSIVGGCYKLQATYFPNAKTINFIFDISRIIYEEAKIYIRRDAKIFEKRTERINCEEIDKNRFVYYENSDEKEESGIATENEIKKSLNEKEENRLNEEKSEMANEKEKEALKEEKNEKINEEDEMLSSECKTINNDSSNVNNPGKDGLQNNNDAINENSTGQQGEVDKDIIHQYILANDAKSLINFIHSKYNFDQISSIFNDCYKIPNFYAMLCEEGIKINDAVSHHKSAISLIFNSNKKDRKNNLIKARKHLEESIRLGYNLSYFSLARLLHEYFKEDDLAFKTAREGMIKGEKYSKCLLGHFISKGIGTKKNHQEGVKLMIESKADDYYERFATDIGIYYFNIGENIKQTVNNFEYENLNEFKTSFKWFEKAFQMNKTHATINNYGVCFLRGIGVSIDFEKAKEIFEIGVNKNDAISMYHLAFILSKTSHNESLYYYKKSAELGYYHARKIIPFLDEN</sequence>
<accession>A0ABR2HI26</accession>
<feature type="compositionally biased region" description="Polar residues" evidence="1">
    <location>
        <begin position="401"/>
        <end position="435"/>
    </location>
</feature>
<protein>
    <submittedName>
        <fullName evidence="2">Uncharacterized protein</fullName>
    </submittedName>
</protein>
<evidence type="ECO:0000256" key="1">
    <source>
        <dbReference type="SAM" id="MobiDB-lite"/>
    </source>
</evidence>
<dbReference type="Gene3D" id="3.80.10.10">
    <property type="entry name" value="Ribonuclease Inhibitor"/>
    <property type="match status" value="1"/>
</dbReference>
<dbReference type="InterPro" id="IPR006597">
    <property type="entry name" value="Sel1-like"/>
</dbReference>
<dbReference type="InterPro" id="IPR026906">
    <property type="entry name" value="LRR_5"/>
</dbReference>
<dbReference type="SUPFAM" id="SSF52058">
    <property type="entry name" value="L domain-like"/>
    <property type="match status" value="1"/>
</dbReference>
<proteinExistence type="predicted"/>
<dbReference type="SUPFAM" id="SSF81901">
    <property type="entry name" value="HCP-like"/>
    <property type="match status" value="2"/>
</dbReference>
<dbReference type="InterPro" id="IPR011990">
    <property type="entry name" value="TPR-like_helical_dom_sf"/>
</dbReference>
<keyword evidence="3" id="KW-1185">Reference proteome</keyword>
<dbReference type="Gene3D" id="1.25.40.10">
    <property type="entry name" value="Tetratricopeptide repeat domain"/>
    <property type="match status" value="2"/>
</dbReference>
<feature type="compositionally biased region" description="Basic and acidic residues" evidence="1">
    <location>
        <begin position="353"/>
        <end position="391"/>
    </location>
</feature>
<dbReference type="Pfam" id="PF13306">
    <property type="entry name" value="LRR_5"/>
    <property type="match status" value="2"/>
</dbReference>
<feature type="region of interest" description="Disordered" evidence="1">
    <location>
        <begin position="346"/>
        <end position="435"/>
    </location>
</feature>
<dbReference type="Proteomes" id="UP001470230">
    <property type="component" value="Unassembled WGS sequence"/>
</dbReference>
<dbReference type="InterPro" id="IPR032675">
    <property type="entry name" value="LRR_dom_sf"/>
</dbReference>
<dbReference type="Pfam" id="PF08238">
    <property type="entry name" value="Sel1"/>
    <property type="match status" value="4"/>
</dbReference>
<gene>
    <name evidence="2" type="ORF">M9Y10_019739</name>
</gene>
<evidence type="ECO:0000313" key="3">
    <source>
        <dbReference type="Proteomes" id="UP001470230"/>
    </source>
</evidence>
<comment type="caution">
    <text evidence="2">The sequence shown here is derived from an EMBL/GenBank/DDBJ whole genome shotgun (WGS) entry which is preliminary data.</text>
</comment>
<name>A0ABR2HI26_9EUKA</name>
<organism evidence="2 3">
    <name type="scientific">Tritrichomonas musculus</name>
    <dbReference type="NCBI Taxonomy" id="1915356"/>
    <lineage>
        <taxon>Eukaryota</taxon>
        <taxon>Metamonada</taxon>
        <taxon>Parabasalia</taxon>
        <taxon>Tritrichomonadida</taxon>
        <taxon>Tritrichomonadidae</taxon>
        <taxon>Tritrichomonas</taxon>
    </lineage>
</organism>
<reference evidence="2 3" key="1">
    <citation type="submission" date="2024-04" db="EMBL/GenBank/DDBJ databases">
        <title>Tritrichomonas musculus Genome.</title>
        <authorList>
            <person name="Alves-Ferreira E."/>
            <person name="Grigg M."/>
            <person name="Lorenzi H."/>
            <person name="Galac M."/>
        </authorList>
    </citation>
    <scope>NUCLEOTIDE SEQUENCE [LARGE SCALE GENOMIC DNA]</scope>
    <source>
        <strain evidence="2 3">EAF2021</strain>
    </source>
</reference>